<keyword evidence="4" id="KW-0238">DNA-binding</keyword>
<protein>
    <submittedName>
        <fullName evidence="7">PLP-dependent aminotransferase family protein</fullName>
    </submittedName>
</protein>
<evidence type="ECO:0000256" key="1">
    <source>
        <dbReference type="ARBA" id="ARBA00005384"/>
    </source>
</evidence>
<dbReference type="PANTHER" id="PTHR46577:SF1">
    <property type="entry name" value="HTH-TYPE TRANSCRIPTIONAL REGULATORY PROTEIN GABR"/>
    <property type="match status" value="1"/>
</dbReference>
<accession>A0AAU8DZU0</accession>
<sequence>MTSEPLSLSFNPAGIELDRRQGLSRQLYQALRVRVLDGRLAGGTRLPASRDLAAALAISRNSVVRAYDQLYAEGFIEGRVGDGTYVAQLPQNALPVKKLSTKVSTGFSTGLPTTLSTNCLDLPVVSSSKVIHSVALARVEKNHLPSPPSGPPRAFRVGVPAFDLFPFEVWAKLNAAFWRKPDLQQLCYGDPAGDARLRGMIAAYLRSSRGMQCTAEQIVITSGAQQGISLCAQLLLEPGDGVAIENPGYRAAGHAFSVAGARLHGVSVDSEGIDCGELAKLSDCRLTYVTPSHQYPTGVVMSLARRLELLAWAERAQGWIVEDDYDGEYRYSGAPLAPLAALDRHGRVLYVGTFGKVAFPALRLGYLVLPMGLVDAFSRRRAVDVRHSEVSTQAVMAEFMAAGHFQRHIRRMRRAALSRLNVLLNGWPQDIPGVGQLPTVAAGLHMTVPVESVAREQELIELARSVDVEINGLSSYWLPESSTPIDQRAGLVLGFAAVPESEIDTALKCLRAVWRVRQAGG</sequence>
<evidence type="ECO:0000256" key="5">
    <source>
        <dbReference type="ARBA" id="ARBA00023163"/>
    </source>
</evidence>
<evidence type="ECO:0000313" key="7">
    <source>
        <dbReference type="EMBL" id="XCG73697.1"/>
    </source>
</evidence>
<dbReference type="GO" id="GO:0003700">
    <property type="term" value="F:DNA-binding transcription factor activity"/>
    <property type="evidence" value="ECO:0007669"/>
    <property type="project" value="InterPro"/>
</dbReference>
<evidence type="ECO:0000259" key="6">
    <source>
        <dbReference type="PROSITE" id="PS50949"/>
    </source>
</evidence>
<dbReference type="SMART" id="SM00345">
    <property type="entry name" value="HTH_GNTR"/>
    <property type="match status" value="1"/>
</dbReference>
<dbReference type="CDD" id="cd07377">
    <property type="entry name" value="WHTH_GntR"/>
    <property type="match status" value="1"/>
</dbReference>
<proteinExistence type="inferred from homology"/>
<dbReference type="AlphaFoldDB" id="A0AAU8DZU0"/>
<keyword evidence="3" id="KW-0805">Transcription regulation</keyword>
<dbReference type="InterPro" id="IPR036390">
    <property type="entry name" value="WH_DNA-bd_sf"/>
</dbReference>
<reference evidence="7" key="1">
    <citation type="submission" date="2024-06" db="EMBL/GenBank/DDBJ databases">
        <title>The Caenorhabditis elegans bacterial microbiome influences microsporidia infection through nutrient limitation and inhibiting parasite invasion.</title>
        <authorList>
            <person name="Tamim El Jarkass H."/>
            <person name="Castelblanco S."/>
            <person name="Kaur M."/>
            <person name="Wan Y.C."/>
            <person name="Ellis A.E."/>
            <person name="Sheldon R.D."/>
            <person name="Lien E.C."/>
            <person name="Burton N.O."/>
            <person name="Wright G.D."/>
            <person name="Reinke A.W."/>
        </authorList>
    </citation>
    <scope>NUCLEOTIDE SEQUENCE</scope>
    <source>
        <strain evidence="7">MYb327</strain>
    </source>
</reference>
<name>A0AAU8DZU0_9PSED</name>
<gene>
    <name evidence="7" type="ORF">ABVN21_23580</name>
</gene>
<dbReference type="InterPro" id="IPR000524">
    <property type="entry name" value="Tscrpt_reg_HTH_GntR"/>
</dbReference>
<dbReference type="PROSITE" id="PS50949">
    <property type="entry name" value="HTH_GNTR"/>
    <property type="match status" value="1"/>
</dbReference>
<dbReference type="SUPFAM" id="SSF46785">
    <property type="entry name" value="Winged helix' DNA-binding domain"/>
    <property type="match status" value="1"/>
</dbReference>
<dbReference type="GO" id="GO:0030170">
    <property type="term" value="F:pyridoxal phosphate binding"/>
    <property type="evidence" value="ECO:0007669"/>
    <property type="project" value="InterPro"/>
</dbReference>
<evidence type="ECO:0000256" key="4">
    <source>
        <dbReference type="ARBA" id="ARBA00023125"/>
    </source>
</evidence>
<organism evidence="7">
    <name type="scientific">Pseudomonas sp. MYb327</name>
    <dbReference type="NCBI Taxonomy" id="2745230"/>
    <lineage>
        <taxon>Bacteria</taxon>
        <taxon>Pseudomonadati</taxon>
        <taxon>Pseudomonadota</taxon>
        <taxon>Gammaproteobacteria</taxon>
        <taxon>Pseudomonadales</taxon>
        <taxon>Pseudomonadaceae</taxon>
        <taxon>Pseudomonas</taxon>
    </lineage>
</organism>
<dbReference type="GO" id="GO:0003677">
    <property type="term" value="F:DNA binding"/>
    <property type="evidence" value="ECO:0007669"/>
    <property type="project" value="UniProtKB-KW"/>
</dbReference>
<evidence type="ECO:0000256" key="2">
    <source>
        <dbReference type="ARBA" id="ARBA00022898"/>
    </source>
</evidence>
<dbReference type="GO" id="GO:0008483">
    <property type="term" value="F:transaminase activity"/>
    <property type="evidence" value="ECO:0007669"/>
    <property type="project" value="UniProtKB-KW"/>
</dbReference>
<dbReference type="InterPro" id="IPR036388">
    <property type="entry name" value="WH-like_DNA-bd_sf"/>
</dbReference>
<dbReference type="Pfam" id="PF00155">
    <property type="entry name" value="Aminotran_1_2"/>
    <property type="match status" value="1"/>
</dbReference>
<dbReference type="SUPFAM" id="SSF53383">
    <property type="entry name" value="PLP-dependent transferases"/>
    <property type="match status" value="1"/>
</dbReference>
<dbReference type="Gene3D" id="1.10.10.10">
    <property type="entry name" value="Winged helix-like DNA-binding domain superfamily/Winged helix DNA-binding domain"/>
    <property type="match status" value="1"/>
</dbReference>
<dbReference type="InterPro" id="IPR015424">
    <property type="entry name" value="PyrdxlP-dep_Trfase"/>
</dbReference>
<dbReference type="Gene3D" id="3.40.640.10">
    <property type="entry name" value="Type I PLP-dependent aspartate aminotransferase-like (Major domain)"/>
    <property type="match status" value="1"/>
</dbReference>
<keyword evidence="7" id="KW-0032">Aminotransferase</keyword>
<evidence type="ECO:0000256" key="3">
    <source>
        <dbReference type="ARBA" id="ARBA00023015"/>
    </source>
</evidence>
<dbReference type="InterPro" id="IPR015421">
    <property type="entry name" value="PyrdxlP-dep_Trfase_major"/>
</dbReference>
<dbReference type="RefSeq" id="WP_339552492.1">
    <property type="nucleotide sequence ID" value="NZ_CP159258.1"/>
</dbReference>
<comment type="similarity">
    <text evidence="1">In the C-terminal section; belongs to the class-I pyridoxal-phosphate-dependent aminotransferase family.</text>
</comment>
<dbReference type="PRINTS" id="PR00035">
    <property type="entry name" value="HTHGNTR"/>
</dbReference>
<dbReference type="InterPro" id="IPR051446">
    <property type="entry name" value="HTH_trans_reg/aminotransferase"/>
</dbReference>
<dbReference type="PANTHER" id="PTHR46577">
    <property type="entry name" value="HTH-TYPE TRANSCRIPTIONAL REGULATORY PROTEIN GABR"/>
    <property type="match status" value="1"/>
</dbReference>
<dbReference type="Pfam" id="PF00392">
    <property type="entry name" value="GntR"/>
    <property type="match status" value="1"/>
</dbReference>
<dbReference type="InterPro" id="IPR004839">
    <property type="entry name" value="Aminotransferase_I/II_large"/>
</dbReference>
<keyword evidence="5" id="KW-0804">Transcription</keyword>
<keyword evidence="7" id="KW-0808">Transferase</keyword>
<dbReference type="CDD" id="cd00609">
    <property type="entry name" value="AAT_like"/>
    <property type="match status" value="1"/>
</dbReference>
<feature type="domain" description="HTH gntR-type" evidence="6">
    <location>
        <begin position="21"/>
        <end position="89"/>
    </location>
</feature>
<dbReference type="EMBL" id="CP159258">
    <property type="protein sequence ID" value="XCG73697.1"/>
    <property type="molecule type" value="Genomic_DNA"/>
</dbReference>
<keyword evidence="2" id="KW-0663">Pyridoxal phosphate</keyword>